<dbReference type="InterPro" id="IPR050190">
    <property type="entry name" value="UPF0213_domain"/>
</dbReference>
<comment type="caution">
    <text evidence="3">The sequence shown here is derived from an EMBL/GenBank/DDBJ whole genome shotgun (WGS) entry which is preliminary data.</text>
</comment>
<proteinExistence type="inferred from homology"/>
<gene>
    <name evidence="3" type="ORF">A3D54_02625</name>
</gene>
<feature type="domain" description="GIY-YIG" evidence="2">
    <location>
        <begin position="4"/>
        <end position="80"/>
    </location>
</feature>
<reference evidence="3 4" key="1">
    <citation type="journal article" date="2016" name="Nat. Commun.">
        <title>Thousands of microbial genomes shed light on interconnected biogeochemical processes in an aquifer system.</title>
        <authorList>
            <person name="Anantharaman K."/>
            <person name="Brown C.T."/>
            <person name="Hug L.A."/>
            <person name="Sharon I."/>
            <person name="Castelle C.J."/>
            <person name="Probst A.J."/>
            <person name="Thomas B.C."/>
            <person name="Singh A."/>
            <person name="Wilkins M.J."/>
            <person name="Karaoz U."/>
            <person name="Brodie E.L."/>
            <person name="Williams K.H."/>
            <person name="Hubbard S.S."/>
            <person name="Banfield J.F."/>
        </authorList>
    </citation>
    <scope>NUCLEOTIDE SEQUENCE [LARGE SCALE GENOMIC DNA]</scope>
</reference>
<accession>A0A1F5RZF0</accession>
<dbReference type="Proteomes" id="UP000177691">
    <property type="component" value="Unassembled WGS sequence"/>
</dbReference>
<comment type="similarity">
    <text evidence="1">Belongs to the UPF0213 family.</text>
</comment>
<evidence type="ECO:0000259" key="2">
    <source>
        <dbReference type="PROSITE" id="PS50164"/>
    </source>
</evidence>
<dbReference type="InterPro" id="IPR035901">
    <property type="entry name" value="GIY-YIG_endonuc_sf"/>
</dbReference>
<evidence type="ECO:0000313" key="3">
    <source>
        <dbReference type="EMBL" id="OGF19817.1"/>
    </source>
</evidence>
<organism evidence="3 4">
    <name type="scientific">Candidatus Falkowbacteria bacterium RIFCSPHIGHO2_02_FULL_45_15</name>
    <dbReference type="NCBI Taxonomy" id="1797987"/>
    <lineage>
        <taxon>Bacteria</taxon>
        <taxon>Candidatus Falkowiibacteriota</taxon>
    </lineage>
</organism>
<sequence length="98" mass="12017">MKDYTHYIYILTNQRNTVLYVGVTNNLVERVRQHKEKIVKGFTQKYNVCKLIYYEEYAAIGEAIYREKCLKKWNRGWKEKLINKFNPTWKDLFNELIF</sequence>
<dbReference type="PANTHER" id="PTHR34477">
    <property type="entry name" value="UPF0213 PROTEIN YHBQ"/>
    <property type="match status" value="1"/>
</dbReference>
<evidence type="ECO:0000313" key="4">
    <source>
        <dbReference type="Proteomes" id="UP000177691"/>
    </source>
</evidence>
<dbReference type="Pfam" id="PF01541">
    <property type="entry name" value="GIY-YIG"/>
    <property type="match status" value="1"/>
</dbReference>
<evidence type="ECO:0000256" key="1">
    <source>
        <dbReference type="ARBA" id="ARBA00007435"/>
    </source>
</evidence>
<dbReference type="CDD" id="cd10448">
    <property type="entry name" value="GIY-YIG_unchar_3"/>
    <property type="match status" value="1"/>
</dbReference>
<dbReference type="SMART" id="SM00465">
    <property type="entry name" value="GIYc"/>
    <property type="match status" value="1"/>
</dbReference>
<name>A0A1F5RZF0_9BACT</name>
<dbReference type="Gene3D" id="3.40.1440.10">
    <property type="entry name" value="GIY-YIG endonuclease"/>
    <property type="match status" value="1"/>
</dbReference>
<dbReference type="PROSITE" id="PS50164">
    <property type="entry name" value="GIY_YIG"/>
    <property type="match status" value="1"/>
</dbReference>
<protein>
    <recommendedName>
        <fullName evidence="2">GIY-YIG domain-containing protein</fullName>
    </recommendedName>
</protein>
<dbReference type="EMBL" id="MFFU01000004">
    <property type="protein sequence ID" value="OGF19817.1"/>
    <property type="molecule type" value="Genomic_DNA"/>
</dbReference>
<dbReference type="AlphaFoldDB" id="A0A1F5RZF0"/>
<dbReference type="InterPro" id="IPR000305">
    <property type="entry name" value="GIY-YIG_endonuc"/>
</dbReference>
<dbReference type="SUPFAM" id="SSF82771">
    <property type="entry name" value="GIY-YIG endonuclease"/>
    <property type="match status" value="1"/>
</dbReference>
<dbReference type="PANTHER" id="PTHR34477:SF5">
    <property type="entry name" value="BSL5627 PROTEIN"/>
    <property type="match status" value="1"/>
</dbReference>